<feature type="compositionally biased region" description="Low complexity" evidence="5">
    <location>
        <begin position="53"/>
        <end position="67"/>
    </location>
</feature>
<evidence type="ECO:0000256" key="1">
    <source>
        <dbReference type="ARBA" id="ARBA00022723"/>
    </source>
</evidence>
<reference evidence="7 8" key="1">
    <citation type="journal article" date="2019" name="PLoS ONE">
        <title>Comparative genome analysis indicates high evolutionary potential of pathogenicity genes in Colletotrichum tanaceti.</title>
        <authorList>
            <person name="Lelwala R.V."/>
            <person name="Korhonen P.K."/>
            <person name="Young N.D."/>
            <person name="Scott J.B."/>
            <person name="Ades P.A."/>
            <person name="Gasser R.B."/>
            <person name="Taylor P.W.J."/>
        </authorList>
    </citation>
    <scope>NUCLEOTIDE SEQUENCE [LARGE SCALE GENOMIC DNA]</scope>
    <source>
        <strain evidence="7">BRIP57314</strain>
    </source>
</reference>
<dbReference type="Gene3D" id="6.10.140.2220">
    <property type="match status" value="1"/>
</dbReference>
<dbReference type="Pfam" id="PF01753">
    <property type="entry name" value="zf-MYND"/>
    <property type="match status" value="1"/>
</dbReference>
<dbReference type="InterPro" id="IPR002893">
    <property type="entry name" value="Znf_MYND"/>
</dbReference>
<evidence type="ECO:0000259" key="6">
    <source>
        <dbReference type="PROSITE" id="PS50865"/>
    </source>
</evidence>
<evidence type="ECO:0000256" key="4">
    <source>
        <dbReference type="PROSITE-ProRule" id="PRU00134"/>
    </source>
</evidence>
<keyword evidence="8" id="KW-1185">Reference proteome</keyword>
<proteinExistence type="predicted"/>
<feature type="compositionally biased region" description="Pro residues" evidence="5">
    <location>
        <begin position="39"/>
        <end position="52"/>
    </location>
</feature>
<dbReference type="AlphaFoldDB" id="A0A4U6XLQ3"/>
<keyword evidence="3" id="KW-0862">Zinc</keyword>
<feature type="region of interest" description="Disordered" evidence="5">
    <location>
        <begin position="199"/>
        <end position="221"/>
    </location>
</feature>
<protein>
    <recommendedName>
        <fullName evidence="6">MYND-type domain-containing protein</fullName>
    </recommendedName>
</protein>
<comment type="caution">
    <text evidence="7">The sequence shown here is derived from an EMBL/GenBank/DDBJ whole genome shotgun (WGS) entry which is preliminary data.</text>
</comment>
<dbReference type="EMBL" id="PJEX01000063">
    <property type="protein sequence ID" value="TKW56577.1"/>
    <property type="molecule type" value="Genomic_DNA"/>
</dbReference>
<dbReference type="GO" id="GO:0008270">
    <property type="term" value="F:zinc ion binding"/>
    <property type="evidence" value="ECO:0007669"/>
    <property type="project" value="UniProtKB-KW"/>
</dbReference>
<evidence type="ECO:0000313" key="7">
    <source>
        <dbReference type="EMBL" id="TKW56577.1"/>
    </source>
</evidence>
<sequence>MPIPDFANEAIFPAFDGLPIEDAGAADPPSYAASSEPPSYVPPPPPPPPDPPSYSDSQSSASAATTSLIDTSATTSTATATSATTSATVTAVVTAAPKPSSHDAREEWFLVAEVRQNMTITKPTLVVADRAGTEFAVTFEDRGIDLRPVRQGWTIVVPRAVRTAPKGGKRGFVRVPEGRGTGVKYVPGGLERIGELGARVRGKEEEEEGEEGEEKGEKGEKGFKGRCAGCGSLEGGDGGALKSCTACGVARYCGKECQKEDWKTHKNDCKILKGMVNAWGL</sequence>
<evidence type="ECO:0000256" key="3">
    <source>
        <dbReference type="ARBA" id="ARBA00022833"/>
    </source>
</evidence>
<feature type="region of interest" description="Disordered" evidence="5">
    <location>
        <begin position="18"/>
        <end position="67"/>
    </location>
</feature>
<feature type="compositionally biased region" description="Acidic residues" evidence="5">
    <location>
        <begin position="205"/>
        <end position="214"/>
    </location>
</feature>
<accession>A0A4U6XLQ3</accession>
<dbReference type="PROSITE" id="PS01360">
    <property type="entry name" value="ZF_MYND_1"/>
    <property type="match status" value="1"/>
</dbReference>
<gene>
    <name evidence="7" type="ORF">CTA1_3516</name>
</gene>
<evidence type="ECO:0000313" key="8">
    <source>
        <dbReference type="Proteomes" id="UP000310108"/>
    </source>
</evidence>
<dbReference type="SUPFAM" id="SSF144232">
    <property type="entry name" value="HIT/MYND zinc finger-like"/>
    <property type="match status" value="1"/>
</dbReference>
<evidence type="ECO:0000256" key="2">
    <source>
        <dbReference type="ARBA" id="ARBA00022771"/>
    </source>
</evidence>
<organism evidence="7 8">
    <name type="scientific">Colletotrichum tanaceti</name>
    <dbReference type="NCBI Taxonomy" id="1306861"/>
    <lineage>
        <taxon>Eukaryota</taxon>
        <taxon>Fungi</taxon>
        <taxon>Dikarya</taxon>
        <taxon>Ascomycota</taxon>
        <taxon>Pezizomycotina</taxon>
        <taxon>Sordariomycetes</taxon>
        <taxon>Hypocreomycetidae</taxon>
        <taxon>Glomerellales</taxon>
        <taxon>Glomerellaceae</taxon>
        <taxon>Colletotrichum</taxon>
        <taxon>Colletotrichum destructivum species complex</taxon>
    </lineage>
</organism>
<feature type="compositionally biased region" description="Low complexity" evidence="5">
    <location>
        <begin position="23"/>
        <end position="38"/>
    </location>
</feature>
<keyword evidence="1" id="KW-0479">Metal-binding</keyword>
<dbReference type="Proteomes" id="UP000310108">
    <property type="component" value="Unassembled WGS sequence"/>
</dbReference>
<feature type="domain" description="MYND-type" evidence="6">
    <location>
        <begin position="227"/>
        <end position="269"/>
    </location>
</feature>
<name>A0A4U6XLQ3_9PEZI</name>
<dbReference type="STRING" id="1306861.A0A4U6XLQ3"/>
<dbReference type="PROSITE" id="PS50865">
    <property type="entry name" value="ZF_MYND_2"/>
    <property type="match status" value="1"/>
</dbReference>
<keyword evidence="2 4" id="KW-0863">Zinc-finger</keyword>
<evidence type="ECO:0000256" key="5">
    <source>
        <dbReference type="SAM" id="MobiDB-lite"/>
    </source>
</evidence>